<dbReference type="Gene3D" id="3.30.390.100">
    <property type="match status" value="1"/>
</dbReference>
<dbReference type="Pfam" id="PF04016">
    <property type="entry name" value="DUF364"/>
    <property type="match status" value="1"/>
</dbReference>
<dbReference type="AlphaFoldDB" id="A0A9D2WMI5"/>
<evidence type="ECO:0000259" key="1">
    <source>
        <dbReference type="Pfam" id="PF04016"/>
    </source>
</evidence>
<organism evidence="3 4">
    <name type="scientific">Sporotomaculum syntrophicum</name>
    <dbReference type="NCBI Taxonomy" id="182264"/>
    <lineage>
        <taxon>Bacteria</taxon>
        <taxon>Bacillati</taxon>
        <taxon>Bacillota</taxon>
        <taxon>Clostridia</taxon>
        <taxon>Eubacteriales</taxon>
        <taxon>Desulfallaceae</taxon>
        <taxon>Sporotomaculum</taxon>
    </lineage>
</organism>
<reference evidence="3" key="1">
    <citation type="submission" date="2016-02" db="EMBL/GenBank/DDBJ databases">
        <title>Draft Genome Sequence of Sporotomaculum syntrophicum Strain FB, a Syntrophic Benzoate Degrader.</title>
        <authorList>
            <person name="Nobu M.K."/>
            <person name="Narihiro T."/>
            <person name="Qiu Y.-L."/>
            <person name="Ohashi A."/>
            <person name="Liu W.-T."/>
            <person name="Yuji S."/>
        </authorList>
    </citation>
    <scope>NUCLEOTIDE SEQUENCE</scope>
    <source>
        <strain evidence="3">FB</strain>
    </source>
</reference>
<sequence length="257" mass="28645">MWQIYNAMLNGIPADLLVDELFCGNHYAYVHSGDGVGISGLDHCETRKPMFSKNLLGATLQEVASCIKSWNFVEASVGLAAINAYYNNPRVARANGVEFSDSQRVEDRIFDPFIMSQNDVRGKKVAVVGHFPHLESLLEPICDFSLFEWEPEDGDYPFSACEYIIPECDYVFLSYICVINKTLPRLLELAGRAKQVTLVGPGTPLAPVLFDYGVGDLSGFMIKDTSRAFRIATGSERVRMFSTGQKVSFKKSDRKDV</sequence>
<dbReference type="OrthoDB" id="9806942at2"/>
<dbReference type="Proteomes" id="UP000798488">
    <property type="component" value="Unassembled WGS sequence"/>
</dbReference>
<evidence type="ECO:0000259" key="2">
    <source>
        <dbReference type="Pfam" id="PF13938"/>
    </source>
</evidence>
<feature type="domain" description="Putative heavy-metal chelation" evidence="1">
    <location>
        <begin position="112"/>
        <end position="246"/>
    </location>
</feature>
<proteinExistence type="predicted"/>
<protein>
    <recommendedName>
        <fullName evidence="5">Heavy-metal chelation domain-containing protein</fullName>
    </recommendedName>
</protein>
<dbReference type="Gene3D" id="3.40.50.11590">
    <property type="match status" value="1"/>
</dbReference>
<dbReference type="EMBL" id="LSRS01000006">
    <property type="protein sequence ID" value="KAF1084212.1"/>
    <property type="molecule type" value="Genomic_DNA"/>
</dbReference>
<name>A0A9D2WMI5_9FIRM</name>
<comment type="caution">
    <text evidence="3">The sequence shown here is derived from an EMBL/GenBank/DDBJ whole genome shotgun (WGS) entry which is preliminary data.</text>
</comment>
<dbReference type="InterPro" id="IPR025251">
    <property type="entry name" value="DUF4213"/>
</dbReference>
<feature type="domain" description="DUF4213" evidence="2">
    <location>
        <begin position="5"/>
        <end position="86"/>
    </location>
</feature>
<gene>
    <name evidence="3" type="ORF">SPSYN_02616</name>
</gene>
<evidence type="ECO:0008006" key="5">
    <source>
        <dbReference type="Google" id="ProtNLM"/>
    </source>
</evidence>
<dbReference type="SUPFAM" id="SSF159713">
    <property type="entry name" value="Dhaf3308-like"/>
    <property type="match status" value="1"/>
</dbReference>
<evidence type="ECO:0000313" key="3">
    <source>
        <dbReference type="EMBL" id="KAF1084212.1"/>
    </source>
</evidence>
<evidence type="ECO:0000313" key="4">
    <source>
        <dbReference type="Proteomes" id="UP000798488"/>
    </source>
</evidence>
<keyword evidence="4" id="KW-1185">Reference proteome</keyword>
<dbReference type="Pfam" id="PF13938">
    <property type="entry name" value="DUF4213"/>
    <property type="match status" value="1"/>
</dbReference>
<dbReference type="InterPro" id="IPR007161">
    <property type="entry name" value="DUF364"/>
</dbReference>
<accession>A0A9D2WMI5</accession>